<keyword evidence="2" id="KW-1185">Reference proteome</keyword>
<reference evidence="2" key="1">
    <citation type="journal article" date="2017" name="Nat. Commun.">
        <title>The asparagus genome sheds light on the origin and evolution of a young Y chromosome.</title>
        <authorList>
            <person name="Harkess A."/>
            <person name="Zhou J."/>
            <person name="Xu C."/>
            <person name="Bowers J.E."/>
            <person name="Van der Hulst R."/>
            <person name="Ayyampalayam S."/>
            <person name="Mercati F."/>
            <person name="Riccardi P."/>
            <person name="McKain M.R."/>
            <person name="Kakrana A."/>
            <person name="Tang H."/>
            <person name="Ray J."/>
            <person name="Groenendijk J."/>
            <person name="Arikit S."/>
            <person name="Mathioni S.M."/>
            <person name="Nakano M."/>
            <person name="Shan H."/>
            <person name="Telgmann-Rauber A."/>
            <person name="Kanno A."/>
            <person name="Yue Z."/>
            <person name="Chen H."/>
            <person name="Li W."/>
            <person name="Chen Y."/>
            <person name="Xu X."/>
            <person name="Zhang Y."/>
            <person name="Luo S."/>
            <person name="Chen H."/>
            <person name="Gao J."/>
            <person name="Mao Z."/>
            <person name="Pires J.C."/>
            <person name="Luo M."/>
            <person name="Kudrna D."/>
            <person name="Wing R.A."/>
            <person name="Meyers B.C."/>
            <person name="Yi K."/>
            <person name="Kong H."/>
            <person name="Lavrijsen P."/>
            <person name="Sunseri F."/>
            <person name="Falavigna A."/>
            <person name="Ye Y."/>
            <person name="Leebens-Mack J.H."/>
            <person name="Chen G."/>
        </authorList>
    </citation>
    <scope>NUCLEOTIDE SEQUENCE [LARGE SCALE GENOMIC DNA]</scope>
    <source>
        <strain evidence="2">cv. DH0086</strain>
    </source>
</reference>
<dbReference type="Gramene" id="ONK72048">
    <property type="protein sequence ID" value="ONK72048"/>
    <property type="gene ID" value="A4U43_C04F15150"/>
</dbReference>
<name>A0A5P1F108_ASPOF</name>
<dbReference type="Proteomes" id="UP000243459">
    <property type="component" value="Chromosome 4"/>
</dbReference>
<sequence length="125" mass="14744">MSEVLVGPCRGRGVNSESDRDYRLAGWAKCFYRSAKCFYCSSREIREEEEEAVKKMRRVMIQHKGLERDLLETVRLATLKVTREKRLGLSPSRLLDQFLLPHPLRIWPLLWVQHHGHFKLYACSE</sequence>
<accession>A0A5P1F108</accession>
<gene>
    <name evidence="1" type="ORF">A4U43_C04F15150</name>
</gene>
<proteinExistence type="predicted"/>
<protein>
    <submittedName>
        <fullName evidence="1">Uncharacterized protein</fullName>
    </submittedName>
</protein>
<evidence type="ECO:0000313" key="2">
    <source>
        <dbReference type="Proteomes" id="UP000243459"/>
    </source>
</evidence>
<organism evidence="1 2">
    <name type="scientific">Asparagus officinalis</name>
    <name type="common">Garden asparagus</name>
    <dbReference type="NCBI Taxonomy" id="4686"/>
    <lineage>
        <taxon>Eukaryota</taxon>
        <taxon>Viridiplantae</taxon>
        <taxon>Streptophyta</taxon>
        <taxon>Embryophyta</taxon>
        <taxon>Tracheophyta</taxon>
        <taxon>Spermatophyta</taxon>
        <taxon>Magnoliopsida</taxon>
        <taxon>Liliopsida</taxon>
        <taxon>Asparagales</taxon>
        <taxon>Asparagaceae</taxon>
        <taxon>Asparagoideae</taxon>
        <taxon>Asparagus</taxon>
    </lineage>
</organism>
<dbReference type="EMBL" id="CM007384">
    <property type="protein sequence ID" value="ONK72048.1"/>
    <property type="molecule type" value="Genomic_DNA"/>
</dbReference>
<dbReference type="AlphaFoldDB" id="A0A5P1F108"/>
<evidence type="ECO:0000313" key="1">
    <source>
        <dbReference type="EMBL" id="ONK72048.1"/>
    </source>
</evidence>